<dbReference type="PANTHER" id="PTHR34072:SF52">
    <property type="entry name" value="RIBONUCLEASE H"/>
    <property type="match status" value="1"/>
</dbReference>
<dbReference type="InterPro" id="IPR021109">
    <property type="entry name" value="Peptidase_aspartic_dom_sf"/>
</dbReference>
<dbReference type="Gramene" id="EOY14073">
    <property type="protein sequence ID" value="EOY14073"/>
    <property type="gene ID" value="TCM_033265"/>
</dbReference>
<dbReference type="InParanoid" id="A0A061FAZ0"/>
<keyword evidence="5" id="KW-0378">Hydrolase</keyword>
<dbReference type="EMBL" id="CM001885">
    <property type="protein sequence ID" value="EOY14073.1"/>
    <property type="molecule type" value="Genomic_DNA"/>
</dbReference>
<dbReference type="PROSITE" id="PS50994">
    <property type="entry name" value="INTEGRASE"/>
    <property type="match status" value="1"/>
</dbReference>
<dbReference type="GO" id="GO:0003676">
    <property type="term" value="F:nucleic acid binding"/>
    <property type="evidence" value="ECO:0007669"/>
    <property type="project" value="InterPro"/>
</dbReference>
<keyword evidence="3" id="KW-0540">Nuclease</keyword>
<dbReference type="SUPFAM" id="SSF53098">
    <property type="entry name" value="Ribonuclease H-like"/>
    <property type="match status" value="1"/>
</dbReference>
<protein>
    <submittedName>
        <fullName evidence="8">Retrotransposon, Ty3-gypsy subclass-like protein</fullName>
    </submittedName>
</protein>
<proteinExistence type="predicted"/>
<keyword evidence="2" id="KW-0548">Nucleotidyltransferase</keyword>
<keyword evidence="9" id="KW-1185">Reference proteome</keyword>
<dbReference type="InterPro" id="IPR036397">
    <property type="entry name" value="RNaseH_sf"/>
</dbReference>
<evidence type="ECO:0000256" key="6">
    <source>
        <dbReference type="ARBA" id="ARBA00022918"/>
    </source>
</evidence>
<dbReference type="Proteomes" id="UP000026915">
    <property type="component" value="Chromosome 7"/>
</dbReference>
<accession>A0A061FAZ0</accession>
<evidence type="ECO:0000256" key="2">
    <source>
        <dbReference type="ARBA" id="ARBA00022695"/>
    </source>
</evidence>
<dbReference type="Gene3D" id="2.40.70.10">
    <property type="entry name" value="Acid Proteases"/>
    <property type="match status" value="1"/>
</dbReference>
<dbReference type="Pfam" id="PF17917">
    <property type="entry name" value="RT_RNaseH"/>
    <property type="match status" value="1"/>
</dbReference>
<dbReference type="GO" id="GO:0016787">
    <property type="term" value="F:hydrolase activity"/>
    <property type="evidence" value="ECO:0007669"/>
    <property type="project" value="UniProtKB-KW"/>
</dbReference>
<dbReference type="HOGENOM" id="CLU_515277_0_0_1"/>
<dbReference type="GO" id="GO:0003964">
    <property type="term" value="F:RNA-directed DNA polymerase activity"/>
    <property type="evidence" value="ECO:0007669"/>
    <property type="project" value="UniProtKB-KW"/>
</dbReference>
<keyword evidence="1" id="KW-0808">Transferase</keyword>
<keyword evidence="4" id="KW-0255">Endonuclease</keyword>
<dbReference type="Gene3D" id="3.30.420.10">
    <property type="entry name" value="Ribonuclease H-like superfamily/Ribonuclease H"/>
    <property type="match status" value="1"/>
</dbReference>
<evidence type="ECO:0000256" key="3">
    <source>
        <dbReference type="ARBA" id="ARBA00022722"/>
    </source>
</evidence>
<dbReference type="SUPFAM" id="SSF56672">
    <property type="entry name" value="DNA/RNA polymerases"/>
    <property type="match status" value="1"/>
</dbReference>
<dbReference type="AlphaFoldDB" id="A0A061FAZ0"/>
<feature type="domain" description="Integrase catalytic" evidence="7">
    <location>
        <begin position="243"/>
        <end position="369"/>
    </location>
</feature>
<evidence type="ECO:0000256" key="5">
    <source>
        <dbReference type="ARBA" id="ARBA00022801"/>
    </source>
</evidence>
<organism evidence="8 9">
    <name type="scientific">Theobroma cacao</name>
    <name type="common">Cacao</name>
    <name type="synonym">Cocoa</name>
    <dbReference type="NCBI Taxonomy" id="3641"/>
    <lineage>
        <taxon>Eukaryota</taxon>
        <taxon>Viridiplantae</taxon>
        <taxon>Streptophyta</taxon>
        <taxon>Embryophyta</taxon>
        <taxon>Tracheophyta</taxon>
        <taxon>Spermatophyta</taxon>
        <taxon>Magnoliopsida</taxon>
        <taxon>eudicotyledons</taxon>
        <taxon>Gunneridae</taxon>
        <taxon>Pentapetalae</taxon>
        <taxon>rosids</taxon>
        <taxon>malvids</taxon>
        <taxon>Malvales</taxon>
        <taxon>Malvaceae</taxon>
        <taxon>Byttnerioideae</taxon>
        <taxon>Theobroma</taxon>
    </lineage>
</organism>
<dbReference type="eggNOG" id="KOG0017">
    <property type="taxonomic scope" value="Eukaryota"/>
</dbReference>
<dbReference type="InterPro" id="IPR041373">
    <property type="entry name" value="RT_RNaseH"/>
</dbReference>
<evidence type="ECO:0000259" key="7">
    <source>
        <dbReference type="PROSITE" id="PS50994"/>
    </source>
</evidence>
<name>A0A061FAZ0_THECC</name>
<dbReference type="GO" id="GO:0015074">
    <property type="term" value="P:DNA integration"/>
    <property type="evidence" value="ECO:0007669"/>
    <property type="project" value="InterPro"/>
</dbReference>
<sequence length="529" mass="60795">MDMMEFDVILGMDWLSPNYASVDYHHKRVKFDYLGETPFYIQGDRSMASNSLISAMTASHLMRRGCQGFLAMPSKRIGLTNAPTTFMDMMNRTLKEHQLYAIFSKCEFLLDSVTVTTQNLPWAHDNRRDVPIDTHYSECKSEPRKAYISVSFPSWSGFTVTFLSHIVSKDAVMVDLKKIEVIACASRQLKKHEQNCPTHDLEMVAIVSALNIWRHYLYGETCEIYMNHKSLKYIFEQRDLNIRLLQPLLVPEWKWEHISMDFVNGLHSTSKGYDFIWVIVNRLTKSSHFLSVKITYGVTQYVRLYIDEIVRWHRVPVTIIPDRGTQFTSRFWGRVQEALGTKLKFSTTFHPQTDGQSERTIQMLEDMLRAFVVDLGGTWNLYLPLIECETSTSISLLLSVDVITWAMAVLVVHDVRDAHDDSSYVRDVGVAYELGEVVVVLVVMFEWYFETTWIRTLLVLVLSGILFHKWYHCVTNAIVHVQGECALASDNGGRGAPPYPLLGRFKMTLDVSNHTQSHSADDQGPIMCI</sequence>
<evidence type="ECO:0000256" key="4">
    <source>
        <dbReference type="ARBA" id="ARBA00022759"/>
    </source>
</evidence>
<evidence type="ECO:0000313" key="8">
    <source>
        <dbReference type="EMBL" id="EOY14073.1"/>
    </source>
</evidence>
<dbReference type="GO" id="GO:0004519">
    <property type="term" value="F:endonuclease activity"/>
    <property type="evidence" value="ECO:0007669"/>
    <property type="project" value="UniProtKB-KW"/>
</dbReference>
<evidence type="ECO:0000256" key="1">
    <source>
        <dbReference type="ARBA" id="ARBA00022679"/>
    </source>
</evidence>
<dbReference type="InterPro" id="IPR001584">
    <property type="entry name" value="Integrase_cat-core"/>
</dbReference>
<dbReference type="InterPro" id="IPR012337">
    <property type="entry name" value="RNaseH-like_sf"/>
</dbReference>
<reference evidence="8 9" key="1">
    <citation type="journal article" date="2013" name="Genome Biol.">
        <title>The genome sequence of the most widely cultivated cacao type and its use to identify candidate genes regulating pod color.</title>
        <authorList>
            <person name="Motamayor J.C."/>
            <person name="Mockaitis K."/>
            <person name="Schmutz J."/>
            <person name="Haiminen N."/>
            <person name="Iii D.L."/>
            <person name="Cornejo O."/>
            <person name="Findley S.D."/>
            <person name="Zheng P."/>
            <person name="Utro F."/>
            <person name="Royaert S."/>
            <person name="Saski C."/>
            <person name="Jenkins J."/>
            <person name="Podicheti R."/>
            <person name="Zhao M."/>
            <person name="Scheffler B.E."/>
            <person name="Stack J.C."/>
            <person name="Feltus F.A."/>
            <person name="Mustiga G.M."/>
            <person name="Amores F."/>
            <person name="Phillips W."/>
            <person name="Marelli J.P."/>
            <person name="May G.D."/>
            <person name="Shapiro H."/>
            <person name="Ma J."/>
            <person name="Bustamante C.D."/>
            <person name="Schnell R.J."/>
            <person name="Main D."/>
            <person name="Gilbert D."/>
            <person name="Parida L."/>
            <person name="Kuhn D.N."/>
        </authorList>
    </citation>
    <scope>NUCLEOTIDE SEQUENCE [LARGE SCALE GENOMIC DNA]</scope>
    <source>
        <strain evidence="9">cv. Matina 1-6</strain>
    </source>
</reference>
<dbReference type="STRING" id="3641.A0A061FAZ0"/>
<gene>
    <name evidence="8" type="ORF">TCM_033265</name>
</gene>
<dbReference type="Pfam" id="PF08284">
    <property type="entry name" value="RVP_2"/>
    <property type="match status" value="1"/>
</dbReference>
<dbReference type="InterPro" id="IPR043502">
    <property type="entry name" value="DNA/RNA_pol_sf"/>
</dbReference>
<evidence type="ECO:0000313" key="9">
    <source>
        <dbReference type="Proteomes" id="UP000026915"/>
    </source>
</evidence>
<dbReference type="PANTHER" id="PTHR34072">
    <property type="entry name" value="ENZYMATIC POLYPROTEIN-RELATED"/>
    <property type="match status" value="1"/>
</dbReference>
<keyword evidence="6" id="KW-0695">RNA-directed DNA polymerase</keyword>